<comment type="caution">
    <text evidence="10">The sequence shown here is derived from an EMBL/GenBank/DDBJ whole genome shotgun (WGS) entry which is preliminary data.</text>
</comment>
<reference evidence="10 11" key="1">
    <citation type="journal article" date="2023" name="Sci. Data">
        <title>Genome assembly of the Korean intertidal mud-creeper Batillaria attramentaria.</title>
        <authorList>
            <person name="Patra A.K."/>
            <person name="Ho P.T."/>
            <person name="Jun S."/>
            <person name="Lee S.J."/>
            <person name="Kim Y."/>
            <person name="Won Y.J."/>
        </authorList>
    </citation>
    <scope>NUCLEOTIDE SEQUENCE [LARGE SCALE GENOMIC DNA]</scope>
    <source>
        <strain evidence="10">Wonlab-2016</strain>
    </source>
</reference>
<sequence length="444" mass="51431">RMFRRPFTRPVLFAVALVVIGLCVYQGHRLAGQAIKQKFTSYGQSVGLVSKFLAPGPGPATPSADGVGYAVTPLPPGTSVTPVWFNPVYAKRRQRSEDICVKVKQGGVARLTRYGNVSYCVVPKVGCTFWLNVFRYLHNDTGKQHYPSPFDIPRMTTHYGGRKSMKYFIVNSSFTPEHLVSDLRFMFVRDPYSRLWSAYVDKFLLVDYWRTEGQNIVKQRKVKDNRTHCAGDISFIEFLDYVVSNQPTRLNEHWKPIQYLCSPCMYRPHVIGKMETFSQDVRYVLKRLNMSWIMDNYDHEAHVHGEMDMLIDYNYQVLNSKFYSNCSNTTDLAKRLWRTFQINGYLPSEMAFPQPNAAKMNASQFKALAHEAYRNRPTKSPKEWKHQREQAMVDAYKGISRTTLEKLKKLYKYDFEIFDYDPAPSRLFGDLVKAESVPNITKRS</sequence>
<keyword evidence="5" id="KW-1133">Transmembrane helix</keyword>
<evidence type="ECO:0000256" key="9">
    <source>
        <dbReference type="RuleBase" id="RU364020"/>
    </source>
</evidence>
<gene>
    <name evidence="10" type="ORF">BaRGS_00000835</name>
</gene>
<dbReference type="AlphaFoldDB" id="A0ABD0M8M8"/>
<dbReference type="GO" id="GO:0008146">
    <property type="term" value="F:sulfotransferase activity"/>
    <property type="evidence" value="ECO:0007669"/>
    <property type="project" value="UniProtKB-ARBA"/>
</dbReference>
<comment type="similarity">
    <text evidence="2 9">Belongs to the sulfotransferase 2 family.</text>
</comment>
<evidence type="ECO:0000256" key="8">
    <source>
        <dbReference type="ARBA" id="ARBA00023180"/>
    </source>
</evidence>
<keyword evidence="9" id="KW-0735">Signal-anchor</keyword>
<evidence type="ECO:0000256" key="1">
    <source>
        <dbReference type="ARBA" id="ARBA00004323"/>
    </source>
</evidence>
<dbReference type="Pfam" id="PF03567">
    <property type="entry name" value="Sulfotransfer_2"/>
    <property type="match status" value="1"/>
</dbReference>
<evidence type="ECO:0000256" key="4">
    <source>
        <dbReference type="ARBA" id="ARBA00022692"/>
    </source>
</evidence>
<organism evidence="10 11">
    <name type="scientific">Batillaria attramentaria</name>
    <dbReference type="NCBI Taxonomy" id="370345"/>
    <lineage>
        <taxon>Eukaryota</taxon>
        <taxon>Metazoa</taxon>
        <taxon>Spiralia</taxon>
        <taxon>Lophotrochozoa</taxon>
        <taxon>Mollusca</taxon>
        <taxon>Gastropoda</taxon>
        <taxon>Caenogastropoda</taxon>
        <taxon>Sorbeoconcha</taxon>
        <taxon>Cerithioidea</taxon>
        <taxon>Batillariidae</taxon>
        <taxon>Batillaria</taxon>
    </lineage>
</organism>
<evidence type="ECO:0000256" key="2">
    <source>
        <dbReference type="ARBA" id="ARBA00006339"/>
    </source>
</evidence>
<dbReference type="GO" id="GO:0000139">
    <property type="term" value="C:Golgi membrane"/>
    <property type="evidence" value="ECO:0007669"/>
    <property type="project" value="UniProtKB-SubCell"/>
</dbReference>
<dbReference type="EC" id="2.8.2.-" evidence="9"/>
<proteinExistence type="inferred from homology"/>
<dbReference type="PANTHER" id="PTHR12137:SF54">
    <property type="entry name" value="CARBOHYDRATE SULFOTRANSFERASE"/>
    <property type="match status" value="1"/>
</dbReference>
<name>A0ABD0M8M8_9CAEN</name>
<dbReference type="InterPro" id="IPR005331">
    <property type="entry name" value="Sulfotransferase"/>
</dbReference>
<evidence type="ECO:0000313" key="11">
    <source>
        <dbReference type="Proteomes" id="UP001519460"/>
    </source>
</evidence>
<feature type="non-terminal residue" evidence="10">
    <location>
        <position position="1"/>
    </location>
</feature>
<keyword evidence="11" id="KW-1185">Reference proteome</keyword>
<evidence type="ECO:0000256" key="5">
    <source>
        <dbReference type="ARBA" id="ARBA00022989"/>
    </source>
</evidence>
<comment type="subcellular location">
    <subcellularLocation>
        <location evidence="1 9">Golgi apparatus membrane</location>
        <topology evidence="1 9">Single-pass type II membrane protein</topology>
    </subcellularLocation>
</comment>
<keyword evidence="4" id="KW-0812">Transmembrane</keyword>
<keyword evidence="6 9" id="KW-0333">Golgi apparatus</keyword>
<accession>A0ABD0M8M8</accession>
<dbReference type="InterPro" id="IPR018011">
    <property type="entry name" value="Carb_sulfotrans_8-10"/>
</dbReference>
<keyword evidence="7" id="KW-0472">Membrane</keyword>
<keyword evidence="9" id="KW-0119">Carbohydrate metabolism</keyword>
<evidence type="ECO:0000313" key="10">
    <source>
        <dbReference type="EMBL" id="KAK7507870.1"/>
    </source>
</evidence>
<dbReference type="EMBL" id="JACVVK020000003">
    <property type="protein sequence ID" value="KAK7507870.1"/>
    <property type="molecule type" value="Genomic_DNA"/>
</dbReference>
<dbReference type="PANTHER" id="PTHR12137">
    <property type="entry name" value="CARBOHYDRATE SULFOTRANSFERASE"/>
    <property type="match status" value="1"/>
</dbReference>
<evidence type="ECO:0000256" key="3">
    <source>
        <dbReference type="ARBA" id="ARBA00022679"/>
    </source>
</evidence>
<evidence type="ECO:0000256" key="6">
    <source>
        <dbReference type="ARBA" id="ARBA00023034"/>
    </source>
</evidence>
<dbReference type="Proteomes" id="UP001519460">
    <property type="component" value="Unassembled WGS sequence"/>
</dbReference>
<keyword evidence="8 9" id="KW-0325">Glycoprotein</keyword>
<protein>
    <recommendedName>
        <fullName evidence="9">Carbohydrate sulfotransferase</fullName>
        <ecNumber evidence="9">2.8.2.-</ecNumber>
    </recommendedName>
</protein>
<keyword evidence="3 9" id="KW-0808">Transferase</keyword>
<evidence type="ECO:0000256" key="7">
    <source>
        <dbReference type="ARBA" id="ARBA00023136"/>
    </source>
</evidence>